<reference evidence="3" key="1">
    <citation type="submission" date="2022-11" db="UniProtKB">
        <authorList>
            <consortium name="WormBaseParasite"/>
        </authorList>
    </citation>
    <scope>IDENTIFICATION</scope>
</reference>
<accession>A0A914Q8J1</accession>
<keyword evidence="2" id="KW-1185">Reference proteome</keyword>
<dbReference type="AlphaFoldDB" id="A0A914Q8J1"/>
<keyword evidence="1" id="KW-1133">Transmembrane helix</keyword>
<organism evidence="2 3">
    <name type="scientific">Panagrolaimus davidi</name>
    <dbReference type="NCBI Taxonomy" id="227884"/>
    <lineage>
        <taxon>Eukaryota</taxon>
        <taxon>Metazoa</taxon>
        <taxon>Ecdysozoa</taxon>
        <taxon>Nematoda</taxon>
        <taxon>Chromadorea</taxon>
        <taxon>Rhabditida</taxon>
        <taxon>Tylenchina</taxon>
        <taxon>Panagrolaimomorpha</taxon>
        <taxon>Panagrolaimoidea</taxon>
        <taxon>Panagrolaimidae</taxon>
        <taxon>Panagrolaimus</taxon>
    </lineage>
</organism>
<dbReference type="Proteomes" id="UP000887578">
    <property type="component" value="Unplaced"/>
</dbReference>
<evidence type="ECO:0000256" key="1">
    <source>
        <dbReference type="SAM" id="Phobius"/>
    </source>
</evidence>
<feature type="transmembrane region" description="Helical" evidence="1">
    <location>
        <begin position="192"/>
        <end position="215"/>
    </location>
</feature>
<evidence type="ECO:0000313" key="2">
    <source>
        <dbReference type="Proteomes" id="UP000887578"/>
    </source>
</evidence>
<keyword evidence="1" id="KW-0812">Transmembrane</keyword>
<sequence length="229" mass="26729">MNRTWTGSMPHNSVYQSSSSVTGHKVLIYQIAPTNNESIGEEIYDQFKQKYSPEHDDIQKVCNTSLVCLCDYFGKVDSFFYQNEMKDIFVTNGVAHLYFPLKYLLHVAPAINANMTYRKLKPQIHNYRRISDFKYIDENLDVIDKKNLIPESYYPAIKLFSQTEIIFDENDIVSSPFPVKVQSKKSEEIKLWNFKFTIFGCCMLFIFLGICYGIYRLHIRNSSSEITNV</sequence>
<name>A0A914Q8J1_9BILA</name>
<protein>
    <submittedName>
        <fullName evidence="3">Uncharacterized protein</fullName>
    </submittedName>
</protein>
<keyword evidence="1" id="KW-0472">Membrane</keyword>
<evidence type="ECO:0000313" key="3">
    <source>
        <dbReference type="WBParaSite" id="PDA_v2.g27871.t1"/>
    </source>
</evidence>
<proteinExistence type="predicted"/>
<dbReference type="WBParaSite" id="PDA_v2.g27871.t1">
    <property type="protein sequence ID" value="PDA_v2.g27871.t1"/>
    <property type="gene ID" value="PDA_v2.g27871"/>
</dbReference>